<dbReference type="Pfam" id="PF04972">
    <property type="entry name" value="BON"/>
    <property type="match status" value="2"/>
</dbReference>
<dbReference type="PROSITE" id="PS51257">
    <property type="entry name" value="PROKAR_LIPOPROTEIN"/>
    <property type="match status" value="1"/>
</dbReference>
<dbReference type="PANTHER" id="PTHR34606">
    <property type="entry name" value="BON DOMAIN-CONTAINING PROTEIN"/>
    <property type="match status" value="1"/>
</dbReference>
<dbReference type="RefSeq" id="WP_129123511.1">
    <property type="nucleotide sequence ID" value="NZ_PEIB01000029.1"/>
</dbReference>
<keyword evidence="4" id="KW-1185">Reference proteome</keyword>
<feature type="domain" description="BON" evidence="2">
    <location>
        <begin position="113"/>
        <end position="183"/>
    </location>
</feature>
<dbReference type="InterPro" id="IPR007055">
    <property type="entry name" value="BON_dom"/>
</dbReference>
<evidence type="ECO:0000313" key="4">
    <source>
        <dbReference type="Proteomes" id="UP000290287"/>
    </source>
</evidence>
<gene>
    <name evidence="3" type="ORF">CS022_18655</name>
</gene>
<comment type="caution">
    <text evidence="3">The sequence shown here is derived from an EMBL/GenBank/DDBJ whole genome shotgun (WGS) entry which is preliminary data.</text>
</comment>
<dbReference type="InterPro" id="IPR051686">
    <property type="entry name" value="Lipoprotein_DolP"/>
</dbReference>
<protein>
    <submittedName>
        <fullName evidence="3">Hemolysin</fullName>
    </submittedName>
</protein>
<evidence type="ECO:0000313" key="3">
    <source>
        <dbReference type="EMBL" id="RXJ71905.1"/>
    </source>
</evidence>
<reference evidence="3 4" key="1">
    <citation type="submission" date="2017-10" db="EMBL/GenBank/DDBJ databases">
        <title>Nyctiphanis sp. nov., isolated from the stomach of the euphausiid Nyctiphanes simplex (Hansen, 1911) in the Gulf of California.</title>
        <authorList>
            <person name="Gomez-Gil B."/>
            <person name="Aguilar-Mendez M."/>
            <person name="Lopez-Cortes A."/>
            <person name="Gomez-Gutierrez J."/>
            <person name="Roque A."/>
            <person name="Lang E."/>
            <person name="Gonzalez-Castillo A."/>
        </authorList>
    </citation>
    <scope>NUCLEOTIDE SEQUENCE [LARGE SCALE GENOMIC DNA]</scope>
    <source>
        <strain evidence="3 4">CAIM 600</strain>
    </source>
</reference>
<dbReference type="PROSITE" id="PS50914">
    <property type="entry name" value="BON"/>
    <property type="match status" value="2"/>
</dbReference>
<organism evidence="3 4">
    <name type="scientific">Veronia nyctiphanis</name>
    <dbReference type="NCBI Taxonomy" id="1278244"/>
    <lineage>
        <taxon>Bacteria</taxon>
        <taxon>Pseudomonadati</taxon>
        <taxon>Pseudomonadota</taxon>
        <taxon>Gammaproteobacteria</taxon>
        <taxon>Vibrionales</taxon>
        <taxon>Vibrionaceae</taxon>
        <taxon>Veronia</taxon>
    </lineage>
</organism>
<dbReference type="PANTHER" id="PTHR34606:SF4">
    <property type="entry name" value="OUTER MEMBRANE LIPOPROTEIN DOLP"/>
    <property type="match status" value="1"/>
</dbReference>
<dbReference type="InterPro" id="IPR014004">
    <property type="entry name" value="Transpt-assoc_nodulatn_dom_bac"/>
</dbReference>
<accession>A0A4Q0YNC6</accession>
<evidence type="ECO:0000256" key="1">
    <source>
        <dbReference type="ARBA" id="ARBA00022729"/>
    </source>
</evidence>
<dbReference type="Proteomes" id="UP000290287">
    <property type="component" value="Unassembled WGS sequence"/>
</dbReference>
<evidence type="ECO:0000259" key="2">
    <source>
        <dbReference type="PROSITE" id="PS50914"/>
    </source>
</evidence>
<sequence length="189" mass="21014">MKNISLSLVTIFCLFFGAGCSTIYENDTRSAKTEWNDSKVVIDVAGIVNKPEFKGLVRLNAVSYQGKVLIVGQAVNETVKQQVAKKVESLKNVDEVFNQLRVRPLLNLSEIGQDTWITTKVKSNLVASKKLMDVNIKVLTEDKEVFLLGYVTDTQADIAVDIARHISGVKQVIKGFNYVEAKPQPEVKQ</sequence>
<dbReference type="AlphaFoldDB" id="A0A4Q0YNC6"/>
<dbReference type="SMART" id="SM00749">
    <property type="entry name" value="BON"/>
    <property type="match status" value="1"/>
</dbReference>
<keyword evidence="1" id="KW-0732">Signal</keyword>
<feature type="domain" description="BON" evidence="2">
    <location>
        <begin position="36"/>
        <end position="104"/>
    </location>
</feature>
<proteinExistence type="predicted"/>
<name>A0A4Q0YNC6_9GAMM</name>
<dbReference type="EMBL" id="PEIB01000029">
    <property type="protein sequence ID" value="RXJ71905.1"/>
    <property type="molecule type" value="Genomic_DNA"/>
</dbReference>
<dbReference type="OrthoDB" id="9783990at2"/>